<evidence type="ECO:0000256" key="7">
    <source>
        <dbReference type="SAM" id="Phobius"/>
    </source>
</evidence>
<comment type="similarity">
    <text evidence="6">Belongs to the dispatched family.</text>
</comment>
<feature type="transmembrane region" description="Helical" evidence="7">
    <location>
        <begin position="1064"/>
        <end position="1083"/>
    </location>
</feature>
<feature type="transmembrane region" description="Helical" evidence="7">
    <location>
        <begin position="536"/>
        <end position="561"/>
    </location>
</feature>
<evidence type="ECO:0000256" key="5">
    <source>
        <dbReference type="ARBA" id="ARBA00023180"/>
    </source>
</evidence>
<dbReference type="Gene3D" id="1.20.1640.10">
    <property type="entry name" value="Multidrug efflux transporter AcrB transmembrane domain"/>
    <property type="match status" value="2"/>
</dbReference>
<comment type="caution">
    <text evidence="9">The sequence shown here is derived from an EMBL/GenBank/DDBJ whole genome shotgun (WGS) entry which is preliminary data.</text>
</comment>
<dbReference type="InterPro" id="IPR052081">
    <property type="entry name" value="Dispatched_Hh_regulator"/>
</dbReference>
<feature type="transmembrane region" description="Helical" evidence="7">
    <location>
        <begin position="462"/>
        <end position="484"/>
    </location>
</feature>
<keyword evidence="5" id="KW-0325">Glycoprotein</keyword>
<proteinExistence type="inferred from homology"/>
<feature type="transmembrane region" description="Helical" evidence="7">
    <location>
        <begin position="496"/>
        <end position="516"/>
    </location>
</feature>
<feature type="transmembrane region" description="Helical" evidence="7">
    <location>
        <begin position="435"/>
        <end position="456"/>
    </location>
</feature>
<evidence type="ECO:0000256" key="6">
    <source>
        <dbReference type="ARBA" id="ARBA00038046"/>
    </source>
</evidence>
<evidence type="ECO:0000313" key="9">
    <source>
        <dbReference type="EMBL" id="KAL1520419.1"/>
    </source>
</evidence>
<dbReference type="PROSITE" id="PS50156">
    <property type="entry name" value="SSD"/>
    <property type="match status" value="2"/>
</dbReference>
<evidence type="ECO:0000313" key="10">
    <source>
        <dbReference type="Proteomes" id="UP001515480"/>
    </source>
</evidence>
<feature type="transmembrane region" description="Helical" evidence="7">
    <location>
        <begin position="573"/>
        <end position="597"/>
    </location>
</feature>
<dbReference type="Proteomes" id="UP001515480">
    <property type="component" value="Unassembled WGS sequence"/>
</dbReference>
<keyword evidence="3 7" id="KW-1133">Transmembrane helix</keyword>
<sequence>MPKLGNGWLLSVNVEEEKEVRDHRCAVMIVKRPCCCCWLPLIIAILASIIGWVVMLRSNDGKSAGPLRTSDDGVAYPFYDLIAKQMDTLKLANDESEDVYNEYRKTTGRRLFALSEQPDSFRLEGTLLGALLPPLPTRMPADTSPYRLAAPRRALQSSSSAVEYQSEELVSASFIYQSRDTSASVFDNAALDEVCALHQSMTTDTSSSGNYRGYADFCLRRQLRNGSYDCYSGATPLVFFYGDATYDIDTVDLSVFNTRNFEAIASLVIDQGAAAARAQYPTDAPAVIDLFNRTLRYQNHWFDAPIQRPPFTGCQPSQKKDVAKVVSFVALVRNSTAMNSVFGSVINFYFDARFSVNNLKNVYTRGTFDYGGPLKYGSYNNANDRESEQEDAFVDWFWKKAKLQDAYNEGNRKLWNRVLPTGFVPPLLTQILLELLVFDGVRAVAPLVFVFLIVWFQTRSLFIAFATIIECILSFTAAILLMVVINIRWMAFEQFLAIYIVLAIGADDVFVFMDAYKQSFYMGPEVNASLTKRMSWVYRRAGTAMLITSLTTCFAFIATAIASPIPSLQNFGIFAAAVIALDYVLVMTFLCACVVVYHNLFENKPALCCACCTCAKPKSALDWWLCQPSKHGGCSALCGKMEQTTTQVAFAGGPETVPSAKPLYVRLFEDTFPFDLVVKKKWTRALSIIVFLALMIPAIIGTSQLEAQTSAEQFLPESHPFQRFFTAQTYFASSREDETIEMQIVYGFDPKDPVDLNGVNRLFNPDDLGTPKYRSDFVMDAAAQTALIADCQQLHDSSLLKVVFNPATQTTEQQSFCWIEAFRNYRLCRNESFPVAGDASAAILQWVLFGTNSQCPEQAWPWGRSGTSETPGSRYDFTADLGWLNSGSTLKLAWTRIRADSKLIRRAYLPASSLRVRYDDWEALSTSLSSDNPTSLGSSMQIASSKTSTRDNKWLHMLLQETYVNMALTGVAVGLAIALLVLLFATKNLIVAFLSIFTIACALCCVFGLIVARGWELGSAESLAMMTLTGFAVDYVVHLSHSYMESLHGSPVDRVHDALRSLGISVFWGMLTSLVAAFVLSTLQLQFFSKFGVFFLYTIVCSYLWSVLFLMPMLAFIGPHGVGPHAKKSSTISSSSAEMQAA</sequence>
<name>A0AB34JIC5_PRYPA</name>
<feature type="domain" description="SSD" evidence="8">
    <location>
        <begin position="991"/>
        <end position="1116"/>
    </location>
</feature>
<dbReference type="SUPFAM" id="SSF82866">
    <property type="entry name" value="Multidrug efflux transporter AcrB transmembrane domain"/>
    <property type="match status" value="2"/>
</dbReference>
<keyword evidence="2 7" id="KW-0812">Transmembrane</keyword>
<keyword evidence="4 7" id="KW-0472">Membrane</keyword>
<dbReference type="EMBL" id="JBGBPQ010000008">
    <property type="protein sequence ID" value="KAL1520419.1"/>
    <property type="molecule type" value="Genomic_DNA"/>
</dbReference>
<dbReference type="PANTHER" id="PTHR45951">
    <property type="entry name" value="PROTEIN DISPATCHED-RELATED"/>
    <property type="match status" value="1"/>
</dbReference>
<protein>
    <recommendedName>
        <fullName evidence="8">SSD domain-containing protein</fullName>
    </recommendedName>
</protein>
<evidence type="ECO:0000256" key="1">
    <source>
        <dbReference type="ARBA" id="ARBA00004141"/>
    </source>
</evidence>
<feature type="domain" description="SSD" evidence="8">
    <location>
        <begin position="463"/>
        <end position="596"/>
    </location>
</feature>
<keyword evidence="10" id="KW-1185">Reference proteome</keyword>
<accession>A0AB34JIC5</accession>
<dbReference type="Pfam" id="PF03176">
    <property type="entry name" value="MMPL"/>
    <property type="match status" value="1"/>
</dbReference>
<comment type="subcellular location">
    <subcellularLocation>
        <location evidence="1">Membrane</location>
        <topology evidence="1">Multi-pass membrane protein</topology>
    </subcellularLocation>
</comment>
<feature type="transmembrane region" description="Helical" evidence="7">
    <location>
        <begin position="990"/>
        <end position="1011"/>
    </location>
</feature>
<evidence type="ECO:0000256" key="3">
    <source>
        <dbReference type="ARBA" id="ARBA00022989"/>
    </source>
</evidence>
<reference evidence="9 10" key="1">
    <citation type="journal article" date="2024" name="Science">
        <title>Giant polyketide synthase enzymes in the biosynthesis of giant marine polyether toxins.</title>
        <authorList>
            <person name="Fallon T.R."/>
            <person name="Shende V.V."/>
            <person name="Wierzbicki I.H."/>
            <person name="Pendleton A.L."/>
            <person name="Watervoot N.F."/>
            <person name="Auber R.P."/>
            <person name="Gonzalez D.J."/>
            <person name="Wisecaver J.H."/>
            <person name="Moore B.S."/>
        </authorList>
    </citation>
    <scope>NUCLEOTIDE SEQUENCE [LARGE SCALE GENOMIC DNA]</scope>
    <source>
        <strain evidence="9 10">12B1</strain>
    </source>
</reference>
<dbReference type="Pfam" id="PF12349">
    <property type="entry name" value="Sterol-sensing"/>
    <property type="match status" value="1"/>
</dbReference>
<dbReference type="GO" id="GO:0016020">
    <property type="term" value="C:membrane"/>
    <property type="evidence" value="ECO:0007669"/>
    <property type="project" value="UniProtKB-SubCell"/>
</dbReference>
<dbReference type="GO" id="GO:0022857">
    <property type="term" value="F:transmembrane transporter activity"/>
    <property type="evidence" value="ECO:0007669"/>
    <property type="project" value="TreeGrafter"/>
</dbReference>
<evidence type="ECO:0000259" key="8">
    <source>
        <dbReference type="PROSITE" id="PS50156"/>
    </source>
</evidence>
<evidence type="ECO:0000256" key="2">
    <source>
        <dbReference type="ARBA" id="ARBA00022692"/>
    </source>
</evidence>
<feature type="transmembrane region" description="Helical" evidence="7">
    <location>
        <begin position="1095"/>
        <end position="1117"/>
    </location>
</feature>
<gene>
    <name evidence="9" type="ORF">AB1Y20_022003</name>
</gene>
<feature type="transmembrane region" description="Helical" evidence="7">
    <location>
        <begin position="682"/>
        <end position="700"/>
    </location>
</feature>
<dbReference type="AlphaFoldDB" id="A0AB34JIC5"/>
<organism evidence="9 10">
    <name type="scientific">Prymnesium parvum</name>
    <name type="common">Toxic golden alga</name>
    <dbReference type="NCBI Taxonomy" id="97485"/>
    <lineage>
        <taxon>Eukaryota</taxon>
        <taxon>Haptista</taxon>
        <taxon>Haptophyta</taxon>
        <taxon>Prymnesiophyceae</taxon>
        <taxon>Prymnesiales</taxon>
        <taxon>Prymnesiaceae</taxon>
        <taxon>Prymnesium</taxon>
    </lineage>
</organism>
<feature type="transmembrane region" description="Helical" evidence="7">
    <location>
        <begin position="963"/>
        <end position="984"/>
    </location>
</feature>
<dbReference type="InterPro" id="IPR053958">
    <property type="entry name" value="HMGCR/SNAP/NPC1-like_SSD"/>
</dbReference>
<dbReference type="InterPro" id="IPR000731">
    <property type="entry name" value="SSD"/>
</dbReference>
<dbReference type="PANTHER" id="PTHR45951:SF7">
    <property type="entry name" value="SSD DOMAIN-CONTAINING PROTEIN"/>
    <property type="match status" value="1"/>
</dbReference>
<feature type="transmembrane region" description="Helical" evidence="7">
    <location>
        <begin position="38"/>
        <end position="56"/>
    </location>
</feature>
<dbReference type="InterPro" id="IPR004869">
    <property type="entry name" value="MMPL_dom"/>
</dbReference>
<evidence type="ECO:0000256" key="4">
    <source>
        <dbReference type="ARBA" id="ARBA00023136"/>
    </source>
</evidence>